<name>A0A4U5MJ03_STECR</name>
<dbReference type="AlphaFoldDB" id="A0A4U5MJ03"/>
<evidence type="ECO:0000313" key="3">
    <source>
        <dbReference type="Proteomes" id="UP000298663"/>
    </source>
</evidence>
<evidence type="ECO:0000313" key="2">
    <source>
        <dbReference type="EMBL" id="TKR69337.1"/>
    </source>
</evidence>
<keyword evidence="3" id="KW-1185">Reference proteome</keyword>
<protein>
    <submittedName>
        <fullName evidence="2">Uncharacterized protein</fullName>
    </submittedName>
</protein>
<feature type="compositionally biased region" description="Basic residues" evidence="1">
    <location>
        <begin position="40"/>
        <end position="49"/>
    </location>
</feature>
<gene>
    <name evidence="2" type="ORF">L596_021511</name>
</gene>
<evidence type="ECO:0000256" key="1">
    <source>
        <dbReference type="SAM" id="MobiDB-lite"/>
    </source>
</evidence>
<comment type="caution">
    <text evidence="2">The sequence shown here is derived from an EMBL/GenBank/DDBJ whole genome shotgun (WGS) entry which is preliminary data.</text>
</comment>
<reference evidence="2 3" key="1">
    <citation type="journal article" date="2015" name="Genome Biol.">
        <title>Comparative genomics of Steinernema reveals deeply conserved gene regulatory networks.</title>
        <authorList>
            <person name="Dillman A.R."/>
            <person name="Macchietto M."/>
            <person name="Porter C.F."/>
            <person name="Rogers A."/>
            <person name="Williams B."/>
            <person name="Antoshechkin I."/>
            <person name="Lee M.M."/>
            <person name="Goodwin Z."/>
            <person name="Lu X."/>
            <person name="Lewis E.E."/>
            <person name="Goodrich-Blair H."/>
            <person name="Stock S.P."/>
            <person name="Adams B.J."/>
            <person name="Sternberg P.W."/>
            <person name="Mortazavi A."/>
        </authorList>
    </citation>
    <scope>NUCLEOTIDE SEQUENCE [LARGE SCALE GENOMIC DNA]</scope>
    <source>
        <strain evidence="2 3">ALL</strain>
    </source>
</reference>
<feature type="compositionally biased region" description="Basic and acidic residues" evidence="1">
    <location>
        <begin position="26"/>
        <end position="39"/>
    </location>
</feature>
<accession>A0A4U5MJ03</accession>
<sequence length="122" mass="14321">MYIINNRTLNADLVTQASKQHKRASAKKDLHKRNEDPLRPLRRGVRRRSGSTATAAHRNFSTSSRRLIFSSDRTSYFSRRRRNSSRLFSAASQGFFRPSRSRYSWSLSQTLKRILNCELRLF</sequence>
<proteinExistence type="predicted"/>
<dbReference type="EMBL" id="AZBU02000007">
    <property type="protein sequence ID" value="TKR69337.1"/>
    <property type="molecule type" value="Genomic_DNA"/>
</dbReference>
<organism evidence="2 3">
    <name type="scientific">Steinernema carpocapsae</name>
    <name type="common">Entomopathogenic nematode</name>
    <dbReference type="NCBI Taxonomy" id="34508"/>
    <lineage>
        <taxon>Eukaryota</taxon>
        <taxon>Metazoa</taxon>
        <taxon>Ecdysozoa</taxon>
        <taxon>Nematoda</taxon>
        <taxon>Chromadorea</taxon>
        <taxon>Rhabditida</taxon>
        <taxon>Tylenchina</taxon>
        <taxon>Panagrolaimomorpha</taxon>
        <taxon>Strongyloidoidea</taxon>
        <taxon>Steinernematidae</taxon>
        <taxon>Steinernema</taxon>
    </lineage>
</organism>
<reference evidence="2 3" key="2">
    <citation type="journal article" date="2019" name="G3 (Bethesda)">
        <title>Hybrid Assembly of the Genome of the Entomopathogenic Nematode Steinernema carpocapsae Identifies the X-Chromosome.</title>
        <authorList>
            <person name="Serra L."/>
            <person name="Macchietto M."/>
            <person name="Macias-Munoz A."/>
            <person name="McGill C.J."/>
            <person name="Rodriguez I.M."/>
            <person name="Rodriguez B."/>
            <person name="Murad R."/>
            <person name="Mortazavi A."/>
        </authorList>
    </citation>
    <scope>NUCLEOTIDE SEQUENCE [LARGE SCALE GENOMIC DNA]</scope>
    <source>
        <strain evidence="2 3">ALL</strain>
    </source>
</reference>
<dbReference type="Proteomes" id="UP000298663">
    <property type="component" value="Unassembled WGS sequence"/>
</dbReference>
<feature type="region of interest" description="Disordered" evidence="1">
    <location>
        <begin position="21"/>
        <end position="57"/>
    </location>
</feature>